<dbReference type="InterPro" id="IPR012347">
    <property type="entry name" value="Ferritin-like"/>
</dbReference>
<feature type="compositionally biased region" description="Low complexity" evidence="1">
    <location>
        <begin position="44"/>
        <end position="58"/>
    </location>
</feature>
<sequence>MTAHRYALRRAALAVTAATAAAVLTACGSQEPSPAGHGGHDGKPAAGASAPASAGSHNAADVSFAQGMIPHHRQAVVMADMAETRAASQEVKDLAAEIRKAQDPEIETMSGWLESWGEQVPPETEGTAGTDHSGHGSHGTSGMMTPEEMSELEKSSGKAFDTAFLEMMIEHHKGAVAMAEDQKENGSYGPAKAMADDIVTAQNAEIDTMEKLLGRK</sequence>
<dbReference type="PROSITE" id="PS51257">
    <property type="entry name" value="PROKAR_LIPOPROTEIN"/>
    <property type="match status" value="1"/>
</dbReference>
<organism evidence="4 5">
    <name type="scientific">Streptomyces radiopugnans</name>
    <dbReference type="NCBI Taxonomy" id="403935"/>
    <lineage>
        <taxon>Bacteria</taxon>
        <taxon>Bacillati</taxon>
        <taxon>Actinomycetota</taxon>
        <taxon>Actinomycetes</taxon>
        <taxon>Kitasatosporales</taxon>
        <taxon>Streptomycetaceae</taxon>
        <taxon>Streptomyces</taxon>
    </lineage>
</organism>
<dbReference type="Pfam" id="PF03713">
    <property type="entry name" value="DUF305"/>
    <property type="match status" value="1"/>
</dbReference>
<dbReference type="PANTHER" id="PTHR36933">
    <property type="entry name" value="SLL0788 PROTEIN"/>
    <property type="match status" value="1"/>
</dbReference>
<dbReference type="InterPro" id="IPR005183">
    <property type="entry name" value="DUF305_CopM-like"/>
</dbReference>
<dbReference type="Proteomes" id="UP000199055">
    <property type="component" value="Unassembled WGS sequence"/>
</dbReference>
<keyword evidence="5" id="KW-1185">Reference proteome</keyword>
<dbReference type="STRING" id="403935.SAMN05216481_10691"/>
<evidence type="ECO:0000259" key="3">
    <source>
        <dbReference type="Pfam" id="PF03713"/>
    </source>
</evidence>
<dbReference type="Gene3D" id="1.20.1260.10">
    <property type="match status" value="1"/>
</dbReference>
<feature type="domain" description="DUF305" evidence="3">
    <location>
        <begin position="61"/>
        <end position="213"/>
    </location>
</feature>
<name>A0A1H9F6L4_9ACTN</name>
<feature type="chain" id="PRO_5039317531" evidence="2">
    <location>
        <begin position="21"/>
        <end position="216"/>
    </location>
</feature>
<dbReference type="EMBL" id="FOET01000006">
    <property type="protein sequence ID" value="SEQ33509.1"/>
    <property type="molecule type" value="Genomic_DNA"/>
</dbReference>
<gene>
    <name evidence="4" type="ORF">SAMN05216481_10691</name>
</gene>
<evidence type="ECO:0000256" key="1">
    <source>
        <dbReference type="SAM" id="MobiDB-lite"/>
    </source>
</evidence>
<reference evidence="4 5" key="1">
    <citation type="submission" date="2016-10" db="EMBL/GenBank/DDBJ databases">
        <authorList>
            <person name="de Groot N.N."/>
        </authorList>
    </citation>
    <scope>NUCLEOTIDE SEQUENCE [LARGE SCALE GENOMIC DNA]</scope>
    <source>
        <strain evidence="4 5">CGMCC 4.3519</strain>
    </source>
</reference>
<keyword evidence="2" id="KW-0732">Signal</keyword>
<feature type="signal peptide" evidence="2">
    <location>
        <begin position="1"/>
        <end position="20"/>
    </location>
</feature>
<accession>A0A1H9F6L4</accession>
<dbReference type="PANTHER" id="PTHR36933:SF1">
    <property type="entry name" value="SLL0788 PROTEIN"/>
    <property type="match status" value="1"/>
</dbReference>
<dbReference type="RefSeq" id="WP_093659388.1">
    <property type="nucleotide sequence ID" value="NZ_FOET01000006.1"/>
</dbReference>
<dbReference type="AlphaFoldDB" id="A0A1H9F6L4"/>
<evidence type="ECO:0000313" key="4">
    <source>
        <dbReference type="EMBL" id="SEQ33509.1"/>
    </source>
</evidence>
<feature type="region of interest" description="Disordered" evidence="1">
    <location>
        <begin position="118"/>
        <end position="156"/>
    </location>
</feature>
<protein>
    <submittedName>
        <fullName evidence="4">Uncharacterized conserved protein, DUF305 family</fullName>
    </submittedName>
</protein>
<feature type="region of interest" description="Disordered" evidence="1">
    <location>
        <begin position="29"/>
        <end position="58"/>
    </location>
</feature>
<proteinExistence type="predicted"/>
<evidence type="ECO:0000256" key="2">
    <source>
        <dbReference type="SAM" id="SignalP"/>
    </source>
</evidence>
<evidence type="ECO:0000313" key="5">
    <source>
        <dbReference type="Proteomes" id="UP000199055"/>
    </source>
</evidence>